<evidence type="ECO:0000259" key="2">
    <source>
        <dbReference type="Pfam" id="PF04015"/>
    </source>
</evidence>
<reference evidence="3 4" key="1">
    <citation type="submission" date="2018-12" db="EMBL/GenBank/DDBJ databases">
        <authorList>
            <person name="Toschakov S.V."/>
        </authorList>
    </citation>
    <scope>NUCLEOTIDE SEQUENCE [LARGE SCALE GENOMIC DNA]</scope>
    <source>
        <strain evidence="3 4">GM2012</strain>
    </source>
</reference>
<comment type="caution">
    <text evidence="3">The sequence shown here is derived from an EMBL/GenBank/DDBJ whole genome shotgun (WGS) entry which is preliminary data.</text>
</comment>
<dbReference type="PROSITE" id="PS51318">
    <property type="entry name" value="TAT"/>
    <property type="match status" value="1"/>
</dbReference>
<evidence type="ECO:0000313" key="4">
    <source>
        <dbReference type="Proteomes" id="UP000280296"/>
    </source>
</evidence>
<dbReference type="InterPro" id="IPR006311">
    <property type="entry name" value="TAT_signal"/>
</dbReference>
<feature type="domain" description="DUF362" evidence="2">
    <location>
        <begin position="240"/>
        <end position="342"/>
    </location>
</feature>
<proteinExistence type="predicted"/>
<name>A0A432MEH6_9BACT</name>
<dbReference type="Proteomes" id="UP000280296">
    <property type="component" value="Unassembled WGS sequence"/>
</dbReference>
<dbReference type="RefSeq" id="WP_126727496.1">
    <property type="nucleotide sequence ID" value="NZ_RYZH01000055.1"/>
</dbReference>
<feature type="signal peptide" evidence="1">
    <location>
        <begin position="1"/>
        <end position="30"/>
    </location>
</feature>
<evidence type="ECO:0000256" key="1">
    <source>
        <dbReference type="SAM" id="SignalP"/>
    </source>
</evidence>
<organism evidence="3 4">
    <name type="scientific">Tautonia sociabilis</name>
    <dbReference type="NCBI Taxonomy" id="2080755"/>
    <lineage>
        <taxon>Bacteria</taxon>
        <taxon>Pseudomonadati</taxon>
        <taxon>Planctomycetota</taxon>
        <taxon>Planctomycetia</taxon>
        <taxon>Isosphaerales</taxon>
        <taxon>Isosphaeraceae</taxon>
        <taxon>Tautonia</taxon>
    </lineage>
</organism>
<reference evidence="3 4" key="2">
    <citation type="submission" date="2019-01" db="EMBL/GenBank/DDBJ databases">
        <title>Tautonia sociabilis, a novel thermotolerant planctomycete of Isosphaeraceae family, isolated from a 4000 m deep subterranean habitat.</title>
        <authorList>
            <person name="Kovaleva O.L."/>
            <person name="Elcheninov A.G."/>
            <person name="Van Heerden E."/>
            <person name="Toshchakov S.V."/>
            <person name="Novikov A."/>
            <person name="Bonch-Osmolovskaya E.A."/>
            <person name="Kublanov I.V."/>
        </authorList>
    </citation>
    <scope>NUCLEOTIDE SEQUENCE [LARGE SCALE GENOMIC DNA]</scope>
    <source>
        <strain evidence="3 4">GM2012</strain>
    </source>
</reference>
<feature type="chain" id="PRO_5019252046" evidence="1">
    <location>
        <begin position="31"/>
        <end position="414"/>
    </location>
</feature>
<dbReference type="InterPro" id="IPR007160">
    <property type="entry name" value="DUF362"/>
</dbReference>
<dbReference type="OrthoDB" id="242830at2"/>
<protein>
    <submittedName>
        <fullName evidence="3">DUF362 domain-containing protein</fullName>
    </submittedName>
</protein>
<keyword evidence="4" id="KW-1185">Reference proteome</keyword>
<dbReference type="Pfam" id="PF04015">
    <property type="entry name" value="DUF362"/>
    <property type="match status" value="1"/>
</dbReference>
<evidence type="ECO:0000313" key="3">
    <source>
        <dbReference type="EMBL" id="RUL83880.1"/>
    </source>
</evidence>
<dbReference type="AlphaFoldDB" id="A0A432MEH6"/>
<gene>
    <name evidence="3" type="ORF">TsocGM_21365</name>
</gene>
<sequence length="414" mass="44934">MREQHPCGGVRRRQFLASAAAAASALPALGASPRFASASASALPLAGPQDDEAAGRLGVPGPYPGRVIEARNPAMCRAGKKDRRAIKQTLDRALTELTGADDAVETWRTFFEPGDVVGIKVVPNGHPQHPSSPELVLEVIAGLESAGVKRSDMVVFDRYESEFLAAGYQDILPDGVAFGGLTAREGDPSQLKLSFEGGKGISGYDPDEYVEMELVSRGHDPKDDRAYRSHLGLLVTRRLNKIVCLPCLKDHGASGVTGCLKNMSHGLVNNVERSHSSPWANATNMFIPSVVRHPIIREKCVLQIMDGIRGIWQGGPFGWNAEWAWDYNALLVGTDPVAIDHVEWDIVDAKRKEMGVPGVGAVGRLAADPFHREGFDIRQPQHIALAGNLGLGYFDYESPRGRRRSIDRRIIQVG</sequence>
<dbReference type="EMBL" id="RYZH01000055">
    <property type="protein sequence ID" value="RUL83880.1"/>
    <property type="molecule type" value="Genomic_DNA"/>
</dbReference>
<keyword evidence="1" id="KW-0732">Signal</keyword>
<accession>A0A432MEH6</accession>